<accession>A0AA39NBS7</accession>
<evidence type="ECO:0000256" key="1">
    <source>
        <dbReference type="SAM" id="Phobius"/>
    </source>
</evidence>
<evidence type="ECO:0000313" key="2">
    <source>
        <dbReference type="EMBL" id="KAK0462710.1"/>
    </source>
</evidence>
<feature type="transmembrane region" description="Helical" evidence="1">
    <location>
        <begin position="12"/>
        <end position="31"/>
    </location>
</feature>
<proteinExistence type="predicted"/>
<evidence type="ECO:0000313" key="3">
    <source>
        <dbReference type="Proteomes" id="UP001175227"/>
    </source>
</evidence>
<keyword evidence="1" id="KW-1133">Transmembrane helix</keyword>
<dbReference type="PANTHER" id="PTHR39596:SF2">
    <property type="entry name" value="HET DOMAIN PROTEIN (AFU_ORTHOLOGUE AFUA_1G17550)-RELATED"/>
    <property type="match status" value="1"/>
</dbReference>
<keyword evidence="1" id="KW-0472">Membrane</keyword>
<dbReference type="AlphaFoldDB" id="A0AA39NBS7"/>
<protein>
    <recommendedName>
        <fullName evidence="4">Heterokaryon incompatibility domain-containing protein</fullName>
    </recommendedName>
</protein>
<reference evidence="2" key="1">
    <citation type="submission" date="2023-06" db="EMBL/GenBank/DDBJ databases">
        <authorList>
            <consortium name="Lawrence Berkeley National Laboratory"/>
            <person name="Ahrendt S."/>
            <person name="Sahu N."/>
            <person name="Indic B."/>
            <person name="Wong-Bajracharya J."/>
            <person name="Merenyi Z."/>
            <person name="Ke H.-M."/>
            <person name="Monk M."/>
            <person name="Kocsube S."/>
            <person name="Drula E."/>
            <person name="Lipzen A."/>
            <person name="Balint B."/>
            <person name="Henrissat B."/>
            <person name="Andreopoulos B."/>
            <person name="Martin F.M."/>
            <person name="Harder C.B."/>
            <person name="Rigling D."/>
            <person name="Ford K.L."/>
            <person name="Foster G.D."/>
            <person name="Pangilinan J."/>
            <person name="Papanicolaou A."/>
            <person name="Barry K."/>
            <person name="LaButti K."/>
            <person name="Viragh M."/>
            <person name="Koriabine M."/>
            <person name="Yan M."/>
            <person name="Riley R."/>
            <person name="Champramary S."/>
            <person name="Plett K.L."/>
            <person name="Tsai I.J."/>
            <person name="Slot J."/>
            <person name="Sipos G."/>
            <person name="Plett J."/>
            <person name="Nagy L.G."/>
            <person name="Grigoriev I.V."/>
        </authorList>
    </citation>
    <scope>NUCLEOTIDE SEQUENCE</scope>
    <source>
        <strain evidence="2">ICMP 16352</strain>
    </source>
</reference>
<sequence length="733" mass="82796">MQMFSFLPPHVSAILITVIPVYFLLHCIVAVSHTHTMLRSLLAPTRRNRFIFKETIWLGGRHDGYPLTSFDEYLKVRGAPATDGMDPIAHSALYQSLCTFGLLESVMEVKIPESTLLRQDAEGKIMMTDRYLPDLLQNWRHRIQRSDQSCQRQWTDRVQKTLRQMYGLLLLEITRPKDSVFLTSGHSMEEVASIFRLIACIAEAAMSSRRVFSLSTQTQNIPFSWTFLLPPGSDHMTKIMVSNGWCPFTLAILSQNVCALSYASTRKPYIRDDVEGHHKCKGTACVINMIDTSSYSNRHTVEGCPCAYSKPSLERVCGSLENREIPVVHQLQPHDGLISSDGSKTPYIAISHVWADGLGSTTEVGLPACQINRLAGTARRLIPSGAFWMDALCVPEKRDLRKRAIGLMAETYRNADAVLVIDSGIRSCSRSAPLEERLLQIISLGWMQRLWTLQEALLARKLIFEFADGFATLDELIPKGEDLADVLLTQLSAEIFRLIKHQHYATSNGFGIGDVAKSLRWRTTSRAGDETLAISGLLNVDAFELVNLPASQRIMTLFLRVQKLPSDIIFMPGPKLNEHGFRWAPRTMMTSMQISMSISDQYDASCTSRGLLAEYAAVYFETDTTLKGGVERFIRDNSKQRIYKITDVTSDTEEYSFNVLLLIRLPRSSEMVYCVACQVVVDEGLSRDTDRNRFTCVYQRRLFLTDISEYELKREKSDIVLGAKSARMRVLMT</sequence>
<name>A0AA39NBS7_9AGAR</name>
<dbReference type="PANTHER" id="PTHR39596">
    <property type="match status" value="1"/>
</dbReference>
<keyword evidence="3" id="KW-1185">Reference proteome</keyword>
<dbReference type="Proteomes" id="UP001175227">
    <property type="component" value="Unassembled WGS sequence"/>
</dbReference>
<dbReference type="EMBL" id="JAUEPR010000126">
    <property type="protein sequence ID" value="KAK0462710.1"/>
    <property type="molecule type" value="Genomic_DNA"/>
</dbReference>
<evidence type="ECO:0008006" key="4">
    <source>
        <dbReference type="Google" id="ProtNLM"/>
    </source>
</evidence>
<keyword evidence="1" id="KW-0812">Transmembrane</keyword>
<gene>
    <name evidence="2" type="ORF">IW261DRAFT_1408673</name>
</gene>
<organism evidence="2 3">
    <name type="scientific">Armillaria novae-zelandiae</name>
    <dbReference type="NCBI Taxonomy" id="153914"/>
    <lineage>
        <taxon>Eukaryota</taxon>
        <taxon>Fungi</taxon>
        <taxon>Dikarya</taxon>
        <taxon>Basidiomycota</taxon>
        <taxon>Agaricomycotina</taxon>
        <taxon>Agaricomycetes</taxon>
        <taxon>Agaricomycetidae</taxon>
        <taxon>Agaricales</taxon>
        <taxon>Marasmiineae</taxon>
        <taxon>Physalacriaceae</taxon>
        <taxon>Armillaria</taxon>
    </lineage>
</organism>
<comment type="caution">
    <text evidence="2">The sequence shown here is derived from an EMBL/GenBank/DDBJ whole genome shotgun (WGS) entry which is preliminary data.</text>
</comment>